<dbReference type="InterPro" id="IPR036291">
    <property type="entry name" value="NAD(P)-bd_dom_sf"/>
</dbReference>
<reference key="1">
    <citation type="journal article" date="2014" name="PLoS Genet.">
        <title>Signature Gene Expression Reveals Novel Clues to the Molecular Mechanisms of Dimorphic Transition in Penicillium marneffei.</title>
        <authorList>
            <person name="Yang E."/>
            <person name="Wang G."/>
            <person name="Cai J."/>
            <person name="Woo P.C."/>
            <person name="Lau S.K."/>
            <person name="Yuen K.-Y."/>
            <person name="Chow W.-N."/>
            <person name="Lin X."/>
        </authorList>
    </citation>
    <scope>NUCLEOTIDE SEQUENCE [LARGE SCALE GENOMIC DNA]</scope>
    <source>
        <strain>PM1</strain>
    </source>
</reference>
<sequence length="303" mass="32935">MPPPRGTQNILEGPGDYDVTSAVHSDSYPEIDPRQFDFSGKAVFVTGGSRGLGRAMVLSFVRAGVSFVAAGARSDMSQLAKDVASTAESANRQPPKFLPVNIDVADPKSVENAATLIEREFGRIDVVINNAGLLGSHGGIAATDPEEWWNILSVNLRGPYLVARSFLPMLAKSPNPYIIQVTSVAAHLLNPTLTAYQTSKASLLRFTQLIHAEYGKQGVTAFAIHPGNCPTDMMGGPEGLHDFEKHIFVDSPDLSADTLVFLTAEKHEWLGGRYINVTWDMPELIAKKDQIVEGDKLKNKFIF</sequence>
<dbReference type="CDD" id="cd05233">
    <property type="entry name" value="SDR_c"/>
    <property type="match status" value="1"/>
</dbReference>
<dbReference type="HOGENOM" id="CLU_010194_8_0_1"/>
<dbReference type="Gene3D" id="3.40.50.720">
    <property type="entry name" value="NAD(P)-binding Rossmann-like Domain"/>
    <property type="match status" value="1"/>
</dbReference>
<gene>
    <name evidence="5" type="ORF">GQ26_0231600</name>
</gene>
<evidence type="ECO:0000256" key="2">
    <source>
        <dbReference type="ARBA" id="ARBA00022857"/>
    </source>
</evidence>
<dbReference type="EMBL" id="JPOX01000023">
    <property type="protein sequence ID" value="KFX45540.1"/>
    <property type="molecule type" value="Genomic_DNA"/>
</dbReference>
<comment type="similarity">
    <text evidence="1 4">Belongs to the short-chain dehydrogenases/reductases (SDR) family.</text>
</comment>
<evidence type="ECO:0000313" key="5">
    <source>
        <dbReference type="EMBL" id="KFX45540.1"/>
    </source>
</evidence>
<dbReference type="AlphaFoldDB" id="A0A093V062"/>
<dbReference type="SUPFAM" id="SSF51735">
    <property type="entry name" value="NAD(P)-binding Rossmann-fold domains"/>
    <property type="match status" value="1"/>
</dbReference>
<proteinExistence type="inferred from homology"/>
<keyword evidence="3" id="KW-0560">Oxidoreductase</keyword>
<dbReference type="eggNOG" id="KOG0725">
    <property type="taxonomic scope" value="Eukaryota"/>
</dbReference>
<evidence type="ECO:0000256" key="1">
    <source>
        <dbReference type="ARBA" id="ARBA00006484"/>
    </source>
</evidence>
<dbReference type="GO" id="GO:0016616">
    <property type="term" value="F:oxidoreductase activity, acting on the CH-OH group of donors, NAD or NADP as acceptor"/>
    <property type="evidence" value="ECO:0007669"/>
    <property type="project" value="TreeGrafter"/>
</dbReference>
<dbReference type="PRINTS" id="PR00080">
    <property type="entry name" value="SDRFAMILY"/>
</dbReference>
<dbReference type="Pfam" id="PF00106">
    <property type="entry name" value="adh_short"/>
    <property type="match status" value="1"/>
</dbReference>
<evidence type="ECO:0000256" key="4">
    <source>
        <dbReference type="RuleBase" id="RU000363"/>
    </source>
</evidence>
<name>A0A093V062_TALMA</name>
<reference evidence="5" key="2">
    <citation type="journal article" date="2014" name="PLoS Genet.">
        <title>Signature gene expression reveals novel clues to the molecular mechanisms of dimorphic transition in Penicillium marneffei.</title>
        <authorList>
            <person name="Yang E."/>
            <person name="Wang G."/>
            <person name="Cai J."/>
            <person name="Woo P.C."/>
            <person name="Lau S.K."/>
            <person name="Yuen K.-Y."/>
            <person name="Chow W.-N."/>
            <person name="Lin X."/>
        </authorList>
    </citation>
    <scope>NUCLEOTIDE SEQUENCE</scope>
    <source>
        <strain evidence="5">PM1</strain>
    </source>
</reference>
<dbReference type="PRINTS" id="PR00081">
    <property type="entry name" value="GDHRDH"/>
</dbReference>
<organism evidence="5">
    <name type="scientific">Talaromyces marneffei PM1</name>
    <dbReference type="NCBI Taxonomy" id="1077442"/>
    <lineage>
        <taxon>Eukaryota</taxon>
        <taxon>Fungi</taxon>
        <taxon>Dikarya</taxon>
        <taxon>Ascomycota</taxon>
        <taxon>Pezizomycotina</taxon>
        <taxon>Eurotiomycetes</taxon>
        <taxon>Eurotiomycetidae</taxon>
        <taxon>Eurotiales</taxon>
        <taxon>Trichocomaceae</taxon>
        <taxon>Talaromyces</taxon>
        <taxon>Talaromyces sect. Talaromyces</taxon>
    </lineage>
</organism>
<protein>
    <submittedName>
        <fullName evidence="5">3-oxoacyl-[acyl-carrier-protein] reductase FabG</fullName>
    </submittedName>
</protein>
<evidence type="ECO:0000256" key="3">
    <source>
        <dbReference type="ARBA" id="ARBA00023002"/>
    </source>
</evidence>
<dbReference type="PANTHER" id="PTHR42760:SF37">
    <property type="entry name" value="CLAVALDEHYDE DEHYDROGENASE"/>
    <property type="match status" value="1"/>
</dbReference>
<keyword evidence="2" id="KW-0521">NADP</keyword>
<dbReference type="PANTHER" id="PTHR42760">
    <property type="entry name" value="SHORT-CHAIN DEHYDROGENASES/REDUCTASES FAMILY MEMBER"/>
    <property type="match status" value="1"/>
</dbReference>
<comment type="caution">
    <text evidence="5">The sequence shown here is derived from an EMBL/GenBank/DDBJ whole genome shotgun (WGS) entry which is preliminary data.</text>
</comment>
<dbReference type="InterPro" id="IPR002347">
    <property type="entry name" value="SDR_fam"/>
</dbReference>
<accession>A0A093V062</accession>